<evidence type="ECO:0000256" key="1">
    <source>
        <dbReference type="SAM" id="Phobius"/>
    </source>
</evidence>
<organism evidence="2 3">
    <name type="scientific">Massilia timonae</name>
    <dbReference type="NCBI Taxonomy" id="47229"/>
    <lineage>
        <taxon>Bacteria</taxon>
        <taxon>Pseudomonadati</taxon>
        <taxon>Pseudomonadota</taxon>
        <taxon>Betaproteobacteria</taxon>
        <taxon>Burkholderiales</taxon>
        <taxon>Oxalobacteraceae</taxon>
        <taxon>Telluria group</taxon>
        <taxon>Massilia</taxon>
    </lineage>
</organism>
<evidence type="ECO:0000313" key="2">
    <source>
        <dbReference type="EMBL" id="OIJ43219.1"/>
    </source>
</evidence>
<dbReference type="EMBL" id="JRYB01000001">
    <property type="protein sequence ID" value="OIJ43219.1"/>
    <property type="molecule type" value="Genomic_DNA"/>
</dbReference>
<keyword evidence="1" id="KW-0472">Membrane</keyword>
<proteinExistence type="predicted"/>
<sequence length="502" mass="56899">MHDSFVGQAVEDLLKEGQSFQSFSPQDQAAFISLYALSCFCLWVLAGIVVPRKGIIPYQLADEEPILEAIRLYWFGHHWSFHSNIADIMLRTAVHSALCANGASLEQGVRARHPAFVGFVENTLDKTISFHGDFVDMIYSVDKALYTRLARRTELICYLYLMSYADFQKLKVPDVIAGNHTALPQDYPVGSIYAAGFLHSELDELFAESESAREGEALIVRSGPDTLRMGMLGLKYGLISSLNPMLAKMTKRGDWFDKKYIPAYLNKRVGTARYRYGQEVTAKSEKEGKYDIDLIVADETLERLYFCQIKHRVASLLPYFRDELDEYAKNKQLNKAVDQLLGSRAQFGDPVFLERIRASLKESGVSSTFLAKVDHRFLEENTGFIVIHTIENLDFALKNGVAFYEWNTFRNLLRGQLTSYSKERIDIMNLDLDGLPLDDPNRLSSVLMELVGKQDNENPLHPGRQLLFAMNSYLSVKEKWSITVGGCRIFDVNGAELTFPIL</sequence>
<reference evidence="2 3" key="1">
    <citation type="submission" date="2014-10" db="EMBL/GenBank/DDBJ databases">
        <authorList>
            <person name="Seo M.-J."/>
            <person name="Seok Y.J."/>
            <person name="Cha I.-T."/>
        </authorList>
    </citation>
    <scope>NUCLEOTIDE SEQUENCE [LARGE SCALE GENOMIC DNA]</scope>
    <source>
        <strain evidence="2 3">NEU</strain>
    </source>
</reference>
<evidence type="ECO:0000313" key="3">
    <source>
        <dbReference type="Proteomes" id="UP000180246"/>
    </source>
</evidence>
<accession>A0A1S2NE10</accession>
<keyword evidence="1" id="KW-0812">Transmembrane</keyword>
<dbReference type="AlphaFoldDB" id="A0A1S2NE10"/>
<dbReference type="Proteomes" id="UP000180246">
    <property type="component" value="Unassembled WGS sequence"/>
</dbReference>
<feature type="transmembrane region" description="Helical" evidence="1">
    <location>
        <begin position="29"/>
        <end position="50"/>
    </location>
</feature>
<protein>
    <submittedName>
        <fullName evidence="2">Uncharacterized protein</fullName>
    </submittedName>
</protein>
<name>A0A1S2NE10_9BURK</name>
<gene>
    <name evidence="2" type="ORF">LO55_4166</name>
</gene>
<keyword evidence="1" id="KW-1133">Transmembrane helix</keyword>
<comment type="caution">
    <text evidence="2">The sequence shown here is derived from an EMBL/GenBank/DDBJ whole genome shotgun (WGS) entry which is preliminary data.</text>
</comment>